<dbReference type="GO" id="GO:0004392">
    <property type="term" value="F:heme oxygenase (decyclizing) activity"/>
    <property type="evidence" value="ECO:0007669"/>
    <property type="project" value="InterPro"/>
</dbReference>
<dbReference type="Gene3D" id="1.20.910.10">
    <property type="entry name" value="Heme oxygenase-like"/>
    <property type="match status" value="1"/>
</dbReference>
<organism evidence="1 2">
    <name type="scientific">Pedobacter cryoconitis</name>
    <dbReference type="NCBI Taxonomy" id="188932"/>
    <lineage>
        <taxon>Bacteria</taxon>
        <taxon>Pseudomonadati</taxon>
        <taxon>Bacteroidota</taxon>
        <taxon>Sphingobacteriia</taxon>
        <taxon>Sphingobacteriales</taxon>
        <taxon>Sphingobacteriaceae</taxon>
        <taxon>Pedobacter</taxon>
    </lineage>
</organism>
<name>A0A7W9DHX4_9SPHI</name>
<evidence type="ECO:0000313" key="1">
    <source>
        <dbReference type="EMBL" id="MBB5619521.1"/>
    </source>
</evidence>
<reference evidence="1 2" key="1">
    <citation type="submission" date="2020-08" db="EMBL/GenBank/DDBJ databases">
        <title>Genomic Encyclopedia of Type Strains, Phase IV (KMG-V): Genome sequencing to study the core and pangenomes of soil and plant-associated prokaryotes.</title>
        <authorList>
            <person name="Whitman W."/>
        </authorList>
    </citation>
    <scope>NUCLEOTIDE SEQUENCE [LARGE SCALE GENOMIC DNA]</scope>
    <source>
        <strain evidence="1 2">MP7CTX6</strain>
    </source>
</reference>
<dbReference type="Proteomes" id="UP000537718">
    <property type="component" value="Unassembled WGS sequence"/>
</dbReference>
<dbReference type="AlphaFoldDB" id="A0A7W9DHX4"/>
<dbReference type="EMBL" id="JACHCF010000001">
    <property type="protein sequence ID" value="MBB5619521.1"/>
    <property type="molecule type" value="Genomic_DNA"/>
</dbReference>
<accession>A0A7W9DHX4</accession>
<gene>
    <name evidence="1" type="ORF">HDE69_000557</name>
</gene>
<dbReference type="RefSeq" id="WP_183865647.1">
    <property type="nucleotide sequence ID" value="NZ_JACHCF010000001.1"/>
</dbReference>
<dbReference type="CDD" id="cd19166">
    <property type="entry name" value="HemeO-bac"/>
    <property type="match status" value="1"/>
</dbReference>
<dbReference type="InterPro" id="IPR016084">
    <property type="entry name" value="Haem_Oase-like_multi-hlx"/>
</dbReference>
<dbReference type="SUPFAM" id="SSF48613">
    <property type="entry name" value="Heme oxygenase-like"/>
    <property type="match status" value="1"/>
</dbReference>
<sequence length="180" mass="19837">MISSIIKEATMPAHQKLEKEVILKLKAIRSDEDYIALLKNFNDYFSALENVITPYITTEILSDFSQRRNSVYIKQDIIELGGDATAATGIEVPEIKNALDAMAALYVMEGSIMGGKIIVQMLAKGGVTKGVSFFSGYGEETGSMWGKFVQALDQTGKNEDDENRAVEVANETFNCFAKVF</sequence>
<comment type="caution">
    <text evidence="1">The sequence shown here is derived from an EMBL/GenBank/DDBJ whole genome shotgun (WGS) entry which is preliminary data.</text>
</comment>
<evidence type="ECO:0000313" key="2">
    <source>
        <dbReference type="Proteomes" id="UP000537718"/>
    </source>
</evidence>
<dbReference type="InterPro" id="IPR016053">
    <property type="entry name" value="Haem_Oase-like"/>
</dbReference>
<dbReference type="Pfam" id="PF01126">
    <property type="entry name" value="Heme_oxygenase"/>
    <property type="match status" value="1"/>
</dbReference>
<dbReference type="GO" id="GO:0006788">
    <property type="term" value="P:heme oxidation"/>
    <property type="evidence" value="ECO:0007669"/>
    <property type="project" value="InterPro"/>
</dbReference>
<proteinExistence type="predicted"/>
<protein>
    <submittedName>
        <fullName evidence="1">Heme oxygenase</fullName>
    </submittedName>
</protein>